<dbReference type="GO" id="GO:0005524">
    <property type="term" value="F:ATP binding"/>
    <property type="evidence" value="ECO:0007669"/>
    <property type="project" value="UniProtKB-KW"/>
</dbReference>
<dbReference type="Pfam" id="PF03969">
    <property type="entry name" value="AFG1_ATPase"/>
    <property type="match status" value="1"/>
</dbReference>
<comment type="similarity">
    <text evidence="1">Belongs to the AFG1 ATPase family.</text>
</comment>
<dbReference type="EMBL" id="NDIQ01000001">
    <property type="protein sequence ID" value="PRT53885.1"/>
    <property type="molecule type" value="Genomic_DNA"/>
</dbReference>
<evidence type="ECO:0000313" key="5">
    <source>
        <dbReference type="Proteomes" id="UP000238350"/>
    </source>
</evidence>
<evidence type="ECO:0000313" key="4">
    <source>
        <dbReference type="EMBL" id="PRT53885.1"/>
    </source>
</evidence>
<name>A0A2T0FFX2_9ASCO</name>
<dbReference type="PANTHER" id="PTHR12169:SF6">
    <property type="entry name" value="AFG1-LIKE ATPASE"/>
    <property type="match status" value="1"/>
</dbReference>
<dbReference type="GO" id="GO:0016887">
    <property type="term" value="F:ATP hydrolysis activity"/>
    <property type="evidence" value="ECO:0007669"/>
    <property type="project" value="InterPro"/>
</dbReference>
<dbReference type="GO" id="GO:0005739">
    <property type="term" value="C:mitochondrion"/>
    <property type="evidence" value="ECO:0007669"/>
    <property type="project" value="TreeGrafter"/>
</dbReference>
<protein>
    <submittedName>
        <fullName evidence="4">Protein AFG1</fullName>
    </submittedName>
</protein>
<dbReference type="GO" id="GO:0006515">
    <property type="term" value="P:protein quality control for misfolded or incompletely synthesized proteins"/>
    <property type="evidence" value="ECO:0007669"/>
    <property type="project" value="TreeGrafter"/>
</dbReference>
<dbReference type="InterPro" id="IPR005654">
    <property type="entry name" value="ATPase_AFG1-like"/>
</dbReference>
<evidence type="ECO:0000256" key="3">
    <source>
        <dbReference type="ARBA" id="ARBA00022840"/>
    </source>
</evidence>
<evidence type="ECO:0000256" key="1">
    <source>
        <dbReference type="ARBA" id="ARBA00010322"/>
    </source>
</evidence>
<reference evidence="4 5" key="1">
    <citation type="submission" date="2017-04" db="EMBL/GenBank/DDBJ databases">
        <title>Genome sequencing of [Candida] sorbophila.</title>
        <authorList>
            <person name="Ahn J.O."/>
        </authorList>
    </citation>
    <scope>NUCLEOTIDE SEQUENCE [LARGE SCALE GENOMIC DNA]</scope>
    <source>
        <strain evidence="4 5">DS02</strain>
    </source>
</reference>
<dbReference type="AlphaFoldDB" id="A0A2T0FFX2"/>
<dbReference type="GeneID" id="36515254"/>
<dbReference type="RefSeq" id="XP_024663831.1">
    <property type="nucleotide sequence ID" value="XM_024808063.1"/>
</dbReference>
<proteinExistence type="inferred from homology"/>
<evidence type="ECO:0000256" key="2">
    <source>
        <dbReference type="ARBA" id="ARBA00022741"/>
    </source>
</evidence>
<dbReference type="Gene3D" id="3.40.50.300">
    <property type="entry name" value="P-loop containing nucleotide triphosphate hydrolases"/>
    <property type="match status" value="1"/>
</dbReference>
<sequence length="435" mass="49995">MRIKLVVIPKNLPSLGVRFNSTSAAILTPVQQYDEDVKKGLIRSDEWQRKVLQNLNSVHEELCKYRPPPVSTSSGGFFASLFSKKTAHDSYPGPRGIYMYGEVGSGKTMLMDMFYRTVPSHLTKRRIHFHGFMQDVHKRIHKLKTQGKKEGVAEIIAREEAVAYRVLCLDEMQVTDVADAMILRSLLEGLYKHGVVTFYTSNRPPDELYKHGVQRESFIPCIELMKERNHVVKLVSPTDYRKLPRPSSGSYLFKEPSQTDAEFLAAAKEHEEKWFDYFADGEPLVENRDLEIWGRPIRIPRSAANNVMQFTFMELCGEPRSAADYLEMCRTFKAAVVTDIPEISLEQRDLVRRFITFLDAAYDSHMMFAATTWKPWETLFNTKHLTIDPHTHQVKLQGESAEVMDISNFVGHEEMFAFARALSRLKQMGSASWQE</sequence>
<dbReference type="SUPFAM" id="SSF52540">
    <property type="entry name" value="P-loop containing nucleoside triphosphate hydrolases"/>
    <property type="match status" value="1"/>
</dbReference>
<dbReference type="NCBIfam" id="NF040713">
    <property type="entry name" value="ZapE"/>
    <property type="match status" value="1"/>
</dbReference>
<keyword evidence="3" id="KW-0067">ATP-binding</keyword>
<accession>A0A2T0FFX2</accession>
<organism evidence="4 5">
    <name type="scientific">Wickerhamiella sorbophila</name>
    <dbReference type="NCBI Taxonomy" id="45607"/>
    <lineage>
        <taxon>Eukaryota</taxon>
        <taxon>Fungi</taxon>
        <taxon>Dikarya</taxon>
        <taxon>Ascomycota</taxon>
        <taxon>Saccharomycotina</taxon>
        <taxon>Dipodascomycetes</taxon>
        <taxon>Dipodascales</taxon>
        <taxon>Trichomonascaceae</taxon>
        <taxon>Wickerhamiella</taxon>
    </lineage>
</organism>
<dbReference type="PANTHER" id="PTHR12169">
    <property type="entry name" value="ATPASE N2B"/>
    <property type="match status" value="1"/>
</dbReference>
<dbReference type="OrthoDB" id="548867at2759"/>
<dbReference type="Proteomes" id="UP000238350">
    <property type="component" value="Unassembled WGS sequence"/>
</dbReference>
<dbReference type="InterPro" id="IPR027417">
    <property type="entry name" value="P-loop_NTPase"/>
</dbReference>
<dbReference type="STRING" id="45607.A0A2T0FFX2"/>
<keyword evidence="2" id="KW-0547">Nucleotide-binding</keyword>
<keyword evidence="5" id="KW-1185">Reference proteome</keyword>
<gene>
    <name evidence="4" type="ORF">B9G98_01505</name>
</gene>
<comment type="caution">
    <text evidence="4">The sequence shown here is derived from an EMBL/GenBank/DDBJ whole genome shotgun (WGS) entry which is preliminary data.</text>
</comment>